<reference evidence="1 2" key="1">
    <citation type="submission" date="2014-01" db="EMBL/GenBank/DDBJ databases">
        <title>Full genme sequencing of cellulolytic bacterium Gynuella sunshinyii YC6258T gen. nov., sp. nov.</title>
        <authorList>
            <person name="Khan H."/>
            <person name="Chung E.J."/>
            <person name="Chung Y.R."/>
        </authorList>
    </citation>
    <scope>NUCLEOTIDE SEQUENCE [LARGE SCALE GENOMIC DNA]</scope>
    <source>
        <strain evidence="1 2">YC6258</strain>
    </source>
</reference>
<dbReference type="KEGG" id="gsn:YC6258_04592"/>
<sequence>MSVAIVISERTGIESFVSTINNASLMKKVTGSSDLTHLILSAERACYKDVMLRGAVFPPNPQ</sequence>
<keyword evidence="2" id="KW-1185">Reference proteome</keyword>
<dbReference type="Proteomes" id="UP000032266">
    <property type="component" value="Chromosome"/>
</dbReference>
<dbReference type="EMBL" id="CP007142">
    <property type="protein sequence ID" value="AJQ96624.1"/>
    <property type="molecule type" value="Genomic_DNA"/>
</dbReference>
<name>A0A0C5W1R5_9GAMM</name>
<accession>A0A0C5W1R5</accession>
<dbReference type="AlphaFoldDB" id="A0A0C5W1R5"/>
<evidence type="ECO:0000313" key="1">
    <source>
        <dbReference type="EMBL" id="AJQ96624.1"/>
    </source>
</evidence>
<dbReference type="STRING" id="1445510.YC6258_04592"/>
<gene>
    <name evidence="1" type="ORF">YC6258_04592</name>
</gene>
<dbReference type="HOGENOM" id="CLU_2897895_0_0_6"/>
<proteinExistence type="predicted"/>
<evidence type="ECO:0000313" key="2">
    <source>
        <dbReference type="Proteomes" id="UP000032266"/>
    </source>
</evidence>
<organism evidence="1 2">
    <name type="scientific">Gynuella sunshinyii YC6258</name>
    <dbReference type="NCBI Taxonomy" id="1445510"/>
    <lineage>
        <taxon>Bacteria</taxon>
        <taxon>Pseudomonadati</taxon>
        <taxon>Pseudomonadota</taxon>
        <taxon>Gammaproteobacteria</taxon>
        <taxon>Oceanospirillales</taxon>
        <taxon>Saccharospirillaceae</taxon>
        <taxon>Gynuella</taxon>
    </lineage>
</organism>
<protein>
    <submittedName>
        <fullName evidence="1">Uncharacterized protein</fullName>
    </submittedName>
</protein>